<sequence>MEITVLMPLLDGARFLVPQLESLAAQTRPPNRLIVSDDGSTDAGPEIVRDFARRAPFRVTVLQGPGQGYAANVLSLLTHAPCGALAFCDQDDVWVTDRIARGVKALDGIEGPVLHVTERLVTRADLSRPRNLPRRKEARKGLHNESRGLLAEAGTVLRGSDRRIAENLGQMAFDAALVQNLAPANATLINPAAATLAKVCLGRLPAPPFPDWWLFALVLGAGGRVIYDDKPGVLYRQHGGNLLGAARGAGGVIRRLRHLVDGTYGRWLRNHADALASAGDHLTPAALIRLNRFRMSLEGMGTMSRDCSRNGVAEQVLFRIALRLNRI</sequence>
<dbReference type="EMBL" id="BMFJ01000001">
    <property type="protein sequence ID" value="GGE38285.1"/>
    <property type="molecule type" value="Genomic_DNA"/>
</dbReference>
<accession>A0A917EGK6</accession>
<organism evidence="2 3">
    <name type="scientific">Primorskyibacter flagellatus</name>
    <dbReference type="NCBI Taxonomy" id="1387277"/>
    <lineage>
        <taxon>Bacteria</taxon>
        <taxon>Pseudomonadati</taxon>
        <taxon>Pseudomonadota</taxon>
        <taxon>Alphaproteobacteria</taxon>
        <taxon>Rhodobacterales</taxon>
        <taxon>Roseobacteraceae</taxon>
        <taxon>Primorskyibacter</taxon>
    </lineage>
</organism>
<keyword evidence="3" id="KW-1185">Reference proteome</keyword>
<dbReference type="InterPro" id="IPR001173">
    <property type="entry name" value="Glyco_trans_2-like"/>
</dbReference>
<dbReference type="AlphaFoldDB" id="A0A917EGK6"/>
<dbReference type="InterPro" id="IPR029044">
    <property type="entry name" value="Nucleotide-diphossugar_trans"/>
</dbReference>
<dbReference type="Gene3D" id="3.90.550.10">
    <property type="entry name" value="Spore Coat Polysaccharide Biosynthesis Protein SpsA, Chain A"/>
    <property type="match status" value="1"/>
</dbReference>
<gene>
    <name evidence="2" type="primary">rfbG</name>
    <name evidence="2" type="ORF">GCM10011360_27610</name>
</gene>
<proteinExistence type="predicted"/>
<comment type="caution">
    <text evidence="2">The sequence shown here is derived from an EMBL/GenBank/DDBJ whole genome shotgun (WGS) entry which is preliminary data.</text>
</comment>
<name>A0A917EGK6_9RHOB</name>
<feature type="domain" description="Glycosyltransferase 2-like" evidence="1">
    <location>
        <begin position="4"/>
        <end position="108"/>
    </location>
</feature>
<evidence type="ECO:0000313" key="2">
    <source>
        <dbReference type="EMBL" id="GGE38285.1"/>
    </source>
</evidence>
<evidence type="ECO:0000259" key="1">
    <source>
        <dbReference type="Pfam" id="PF00535"/>
    </source>
</evidence>
<evidence type="ECO:0000313" key="3">
    <source>
        <dbReference type="Proteomes" id="UP000612855"/>
    </source>
</evidence>
<dbReference type="Proteomes" id="UP000612855">
    <property type="component" value="Unassembled WGS sequence"/>
</dbReference>
<dbReference type="PANTHER" id="PTHR43685:SF2">
    <property type="entry name" value="GLYCOSYLTRANSFERASE 2-LIKE DOMAIN-CONTAINING PROTEIN"/>
    <property type="match status" value="1"/>
</dbReference>
<dbReference type="RefSeq" id="WP_188478237.1">
    <property type="nucleotide sequence ID" value="NZ_BMFJ01000001.1"/>
</dbReference>
<dbReference type="Pfam" id="PF00535">
    <property type="entry name" value="Glycos_transf_2"/>
    <property type="match status" value="1"/>
</dbReference>
<dbReference type="SUPFAM" id="SSF53448">
    <property type="entry name" value="Nucleotide-diphospho-sugar transferases"/>
    <property type="match status" value="1"/>
</dbReference>
<dbReference type="PANTHER" id="PTHR43685">
    <property type="entry name" value="GLYCOSYLTRANSFERASE"/>
    <property type="match status" value="1"/>
</dbReference>
<reference evidence="3" key="1">
    <citation type="journal article" date="2019" name="Int. J. Syst. Evol. Microbiol.">
        <title>The Global Catalogue of Microorganisms (GCM) 10K type strain sequencing project: providing services to taxonomists for standard genome sequencing and annotation.</title>
        <authorList>
            <consortium name="The Broad Institute Genomics Platform"/>
            <consortium name="The Broad Institute Genome Sequencing Center for Infectious Disease"/>
            <person name="Wu L."/>
            <person name="Ma J."/>
        </authorList>
    </citation>
    <scope>NUCLEOTIDE SEQUENCE [LARGE SCALE GENOMIC DNA]</scope>
    <source>
        <strain evidence="3">CGMCC 1.12664</strain>
    </source>
</reference>
<dbReference type="InterPro" id="IPR050834">
    <property type="entry name" value="Glycosyltransf_2"/>
</dbReference>
<protein>
    <submittedName>
        <fullName evidence="2">Glycosyl transferase</fullName>
    </submittedName>
</protein>
<dbReference type="GO" id="GO:0016740">
    <property type="term" value="F:transferase activity"/>
    <property type="evidence" value="ECO:0007669"/>
    <property type="project" value="UniProtKB-KW"/>
</dbReference>
<keyword evidence="2" id="KW-0808">Transferase</keyword>